<protein>
    <submittedName>
        <fullName evidence="2">Uncharacterized protein</fullName>
    </submittedName>
</protein>
<feature type="region of interest" description="Disordered" evidence="1">
    <location>
        <begin position="110"/>
        <end position="160"/>
    </location>
</feature>
<evidence type="ECO:0000313" key="2">
    <source>
        <dbReference type="EMBL" id="CAJ1400339.1"/>
    </source>
</evidence>
<organism evidence="2 3">
    <name type="scientific">Effrenium voratum</name>
    <dbReference type="NCBI Taxonomy" id="2562239"/>
    <lineage>
        <taxon>Eukaryota</taxon>
        <taxon>Sar</taxon>
        <taxon>Alveolata</taxon>
        <taxon>Dinophyceae</taxon>
        <taxon>Suessiales</taxon>
        <taxon>Symbiodiniaceae</taxon>
        <taxon>Effrenium</taxon>
    </lineage>
</organism>
<dbReference type="EMBL" id="CAUJNA010003368">
    <property type="protein sequence ID" value="CAJ1400339.1"/>
    <property type="molecule type" value="Genomic_DNA"/>
</dbReference>
<keyword evidence="3" id="KW-1185">Reference proteome</keyword>
<accession>A0AA36NBY1</accession>
<feature type="compositionally biased region" description="Pro residues" evidence="1">
    <location>
        <begin position="128"/>
        <end position="145"/>
    </location>
</feature>
<name>A0AA36NBY1_9DINO</name>
<evidence type="ECO:0000313" key="3">
    <source>
        <dbReference type="Proteomes" id="UP001178507"/>
    </source>
</evidence>
<proteinExistence type="predicted"/>
<evidence type="ECO:0000256" key="1">
    <source>
        <dbReference type="SAM" id="MobiDB-lite"/>
    </source>
</evidence>
<gene>
    <name evidence="2" type="ORF">EVOR1521_LOCUS23687</name>
</gene>
<dbReference type="Proteomes" id="UP001178507">
    <property type="component" value="Unassembled WGS sequence"/>
</dbReference>
<reference evidence="2" key="1">
    <citation type="submission" date="2023-08" db="EMBL/GenBank/DDBJ databases">
        <authorList>
            <person name="Chen Y."/>
            <person name="Shah S."/>
            <person name="Dougan E. K."/>
            <person name="Thang M."/>
            <person name="Chan C."/>
        </authorList>
    </citation>
    <scope>NUCLEOTIDE SEQUENCE</scope>
</reference>
<comment type="caution">
    <text evidence="2">The sequence shown here is derived from an EMBL/GenBank/DDBJ whole genome shotgun (WGS) entry which is preliminary data.</text>
</comment>
<dbReference type="AlphaFoldDB" id="A0AA36NBY1"/>
<sequence length="337" mass="36538">MEGLVPLASEPSGAMEPELEEFQLLGQVASREQSCTQLLSENLELRCLQARMLEALGRCGLDLEQFLAEDARKLRMAQADKQLEDELKEMHAVVSDQQKRIDMLLKENERLRQGPGPPPEAEAEAPQAPAPLPPPPDEPSEPAVPPGGLSAEPRQRPWPLRTVRKAVAPLRPAEPEEGSTASRAVVVRLMPGAVEVASGRRVEKIQVTLSAKDPARAVRGLVLEAGLRWPDEGGAGGLAAGQLLLHGQALDLDAPLPTLPEGAELRLVRQPNGRLRCQGFHAASGPRGLLMSGDRWEPRSSRKAAVDFFDAVGDKDIDHMSKILLAKRGQMKPGYKT</sequence>